<evidence type="ECO:0000313" key="2">
    <source>
        <dbReference type="EMBL" id="KRF81246.1"/>
    </source>
</evidence>
<dbReference type="EMBL" id="CH940649">
    <property type="protein sequence ID" value="KRF81246.1"/>
    <property type="molecule type" value="Genomic_DNA"/>
</dbReference>
<name>A0A0Q9WJZ1_DROVI</name>
<accession>A0A0Q9WJZ1</accession>
<organism evidence="2 3">
    <name type="scientific">Drosophila virilis</name>
    <name type="common">Fruit fly</name>
    <dbReference type="NCBI Taxonomy" id="7244"/>
    <lineage>
        <taxon>Eukaryota</taxon>
        <taxon>Metazoa</taxon>
        <taxon>Ecdysozoa</taxon>
        <taxon>Arthropoda</taxon>
        <taxon>Hexapoda</taxon>
        <taxon>Insecta</taxon>
        <taxon>Pterygota</taxon>
        <taxon>Neoptera</taxon>
        <taxon>Endopterygota</taxon>
        <taxon>Diptera</taxon>
        <taxon>Brachycera</taxon>
        <taxon>Muscomorpha</taxon>
        <taxon>Ephydroidea</taxon>
        <taxon>Drosophilidae</taxon>
        <taxon>Drosophila</taxon>
    </lineage>
</organism>
<proteinExistence type="predicted"/>
<gene>
    <name evidence="2" type="primary">Dvir\GJ26066</name>
    <name evidence="2" type="ORF">Dvir_GJ26066</name>
</gene>
<evidence type="ECO:0000256" key="1">
    <source>
        <dbReference type="SAM" id="MobiDB-lite"/>
    </source>
</evidence>
<reference evidence="2 3" key="1">
    <citation type="journal article" date="2007" name="Nature">
        <title>Evolution of genes and genomes on the Drosophila phylogeny.</title>
        <authorList>
            <consortium name="Drosophila 12 Genomes Consortium"/>
            <person name="Clark A.G."/>
            <person name="Eisen M.B."/>
            <person name="Smith D.R."/>
            <person name="Bergman C.M."/>
            <person name="Oliver B."/>
            <person name="Markow T.A."/>
            <person name="Kaufman T.C."/>
            <person name="Kellis M."/>
            <person name="Gelbart W."/>
            <person name="Iyer V.N."/>
            <person name="Pollard D.A."/>
            <person name="Sackton T.B."/>
            <person name="Larracuente A.M."/>
            <person name="Singh N.D."/>
            <person name="Abad J.P."/>
            <person name="Abt D.N."/>
            <person name="Adryan B."/>
            <person name="Aguade M."/>
            <person name="Akashi H."/>
            <person name="Anderson W.W."/>
            <person name="Aquadro C.F."/>
            <person name="Ardell D.H."/>
            <person name="Arguello R."/>
            <person name="Artieri C.G."/>
            <person name="Barbash D.A."/>
            <person name="Barker D."/>
            <person name="Barsanti P."/>
            <person name="Batterham P."/>
            <person name="Batzoglou S."/>
            <person name="Begun D."/>
            <person name="Bhutkar A."/>
            <person name="Blanco E."/>
            <person name="Bosak S.A."/>
            <person name="Bradley R.K."/>
            <person name="Brand A.D."/>
            <person name="Brent M.R."/>
            <person name="Brooks A.N."/>
            <person name="Brown R.H."/>
            <person name="Butlin R.K."/>
            <person name="Caggese C."/>
            <person name="Calvi B.R."/>
            <person name="Bernardo de Carvalho A."/>
            <person name="Caspi A."/>
            <person name="Castrezana S."/>
            <person name="Celniker S.E."/>
            <person name="Chang J.L."/>
            <person name="Chapple C."/>
            <person name="Chatterji S."/>
            <person name="Chinwalla A."/>
            <person name="Civetta A."/>
            <person name="Clifton S.W."/>
            <person name="Comeron J.M."/>
            <person name="Costello J.C."/>
            <person name="Coyne J.A."/>
            <person name="Daub J."/>
            <person name="David R.G."/>
            <person name="Delcher A.L."/>
            <person name="Delehaunty K."/>
            <person name="Do C.B."/>
            <person name="Ebling H."/>
            <person name="Edwards K."/>
            <person name="Eickbush T."/>
            <person name="Evans J.D."/>
            <person name="Filipski A."/>
            <person name="Findeiss S."/>
            <person name="Freyhult E."/>
            <person name="Fulton L."/>
            <person name="Fulton R."/>
            <person name="Garcia A.C."/>
            <person name="Gardiner A."/>
            <person name="Garfield D.A."/>
            <person name="Garvin B.E."/>
            <person name="Gibson G."/>
            <person name="Gilbert D."/>
            <person name="Gnerre S."/>
            <person name="Godfrey J."/>
            <person name="Good R."/>
            <person name="Gotea V."/>
            <person name="Gravely B."/>
            <person name="Greenberg A.J."/>
            <person name="Griffiths-Jones S."/>
            <person name="Gross S."/>
            <person name="Guigo R."/>
            <person name="Gustafson E.A."/>
            <person name="Haerty W."/>
            <person name="Hahn M.W."/>
            <person name="Halligan D.L."/>
            <person name="Halpern A.L."/>
            <person name="Halter G.M."/>
            <person name="Han M.V."/>
            <person name="Heger A."/>
            <person name="Hillier L."/>
            <person name="Hinrichs A.S."/>
            <person name="Holmes I."/>
            <person name="Hoskins R.A."/>
            <person name="Hubisz M.J."/>
            <person name="Hultmark D."/>
            <person name="Huntley M.A."/>
            <person name="Jaffe D.B."/>
            <person name="Jagadeeshan S."/>
            <person name="Jeck W.R."/>
            <person name="Johnson J."/>
            <person name="Jones C.D."/>
            <person name="Jordan W.C."/>
            <person name="Karpen G.H."/>
            <person name="Kataoka E."/>
            <person name="Keightley P.D."/>
            <person name="Kheradpour P."/>
            <person name="Kirkness E.F."/>
            <person name="Koerich L.B."/>
            <person name="Kristiansen K."/>
            <person name="Kudrna D."/>
            <person name="Kulathinal R.J."/>
            <person name="Kumar S."/>
            <person name="Kwok R."/>
            <person name="Lander E."/>
            <person name="Langley C.H."/>
            <person name="Lapoint R."/>
            <person name="Lazzaro B.P."/>
            <person name="Lee S.J."/>
            <person name="Levesque L."/>
            <person name="Li R."/>
            <person name="Lin C.F."/>
            <person name="Lin M.F."/>
            <person name="Lindblad-Toh K."/>
            <person name="Llopart A."/>
            <person name="Long M."/>
            <person name="Low L."/>
            <person name="Lozovsky E."/>
            <person name="Lu J."/>
            <person name="Luo M."/>
            <person name="Machado C.A."/>
            <person name="Makalowski W."/>
            <person name="Marzo M."/>
            <person name="Matsuda M."/>
            <person name="Matzkin L."/>
            <person name="McAllister B."/>
            <person name="McBride C.S."/>
            <person name="McKernan B."/>
            <person name="McKernan K."/>
            <person name="Mendez-Lago M."/>
            <person name="Minx P."/>
            <person name="Mollenhauer M.U."/>
            <person name="Montooth K."/>
            <person name="Mount S.M."/>
            <person name="Mu X."/>
            <person name="Myers E."/>
            <person name="Negre B."/>
            <person name="Newfeld S."/>
            <person name="Nielsen R."/>
            <person name="Noor M.A."/>
            <person name="O'Grady P."/>
            <person name="Pachter L."/>
            <person name="Papaceit M."/>
            <person name="Parisi M.J."/>
            <person name="Parisi M."/>
            <person name="Parts L."/>
            <person name="Pedersen J.S."/>
            <person name="Pesole G."/>
            <person name="Phillippy A.M."/>
            <person name="Ponting C.P."/>
            <person name="Pop M."/>
            <person name="Porcelli D."/>
            <person name="Powell J.R."/>
            <person name="Prohaska S."/>
            <person name="Pruitt K."/>
            <person name="Puig M."/>
            <person name="Quesneville H."/>
            <person name="Ram K.R."/>
            <person name="Rand D."/>
            <person name="Rasmussen M.D."/>
            <person name="Reed L.K."/>
            <person name="Reenan R."/>
            <person name="Reily A."/>
            <person name="Remington K.A."/>
            <person name="Rieger T.T."/>
            <person name="Ritchie M.G."/>
            <person name="Robin C."/>
            <person name="Rogers Y.H."/>
            <person name="Rohde C."/>
            <person name="Rozas J."/>
            <person name="Rubenfield M.J."/>
            <person name="Ruiz A."/>
            <person name="Russo S."/>
            <person name="Salzberg S.L."/>
            <person name="Sanchez-Gracia A."/>
            <person name="Saranga D.J."/>
            <person name="Sato H."/>
            <person name="Schaeffer S.W."/>
            <person name="Schatz M.C."/>
            <person name="Schlenke T."/>
            <person name="Schwartz R."/>
            <person name="Segarra C."/>
            <person name="Singh R.S."/>
            <person name="Sirot L."/>
            <person name="Sirota M."/>
            <person name="Sisneros N.B."/>
            <person name="Smith C.D."/>
            <person name="Smith T.F."/>
            <person name="Spieth J."/>
            <person name="Stage D.E."/>
            <person name="Stark A."/>
            <person name="Stephan W."/>
            <person name="Strausberg R.L."/>
            <person name="Strempel S."/>
            <person name="Sturgill D."/>
            <person name="Sutton G."/>
            <person name="Sutton G.G."/>
            <person name="Tao W."/>
            <person name="Teichmann S."/>
            <person name="Tobari Y.N."/>
            <person name="Tomimura Y."/>
            <person name="Tsolas J.M."/>
            <person name="Valente V.L."/>
            <person name="Venter E."/>
            <person name="Venter J.C."/>
            <person name="Vicario S."/>
            <person name="Vieira F.G."/>
            <person name="Vilella A.J."/>
            <person name="Villasante A."/>
            <person name="Walenz B."/>
            <person name="Wang J."/>
            <person name="Wasserman M."/>
            <person name="Watts T."/>
            <person name="Wilson D."/>
            <person name="Wilson R.K."/>
            <person name="Wing R.A."/>
            <person name="Wolfner M.F."/>
            <person name="Wong A."/>
            <person name="Wong G.K."/>
            <person name="Wu C.I."/>
            <person name="Wu G."/>
            <person name="Yamamoto D."/>
            <person name="Yang H.P."/>
            <person name="Yang S.P."/>
            <person name="Yorke J.A."/>
            <person name="Yoshida K."/>
            <person name="Zdobnov E."/>
            <person name="Zhang P."/>
            <person name="Zhang Y."/>
            <person name="Zimin A.V."/>
            <person name="Baldwin J."/>
            <person name="Abdouelleil A."/>
            <person name="Abdulkadir J."/>
            <person name="Abebe A."/>
            <person name="Abera B."/>
            <person name="Abreu J."/>
            <person name="Acer S.C."/>
            <person name="Aftuck L."/>
            <person name="Alexander A."/>
            <person name="An P."/>
            <person name="Anderson E."/>
            <person name="Anderson S."/>
            <person name="Arachi H."/>
            <person name="Azer M."/>
            <person name="Bachantsang P."/>
            <person name="Barry A."/>
            <person name="Bayul T."/>
            <person name="Berlin A."/>
            <person name="Bessette D."/>
            <person name="Bloom T."/>
            <person name="Blye J."/>
            <person name="Boguslavskiy L."/>
            <person name="Bonnet C."/>
            <person name="Boukhgalter B."/>
            <person name="Bourzgui I."/>
            <person name="Brown A."/>
            <person name="Cahill P."/>
            <person name="Channer S."/>
            <person name="Cheshatsang Y."/>
            <person name="Chuda L."/>
            <person name="Citroen M."/>
            <person name="Collymore A."/>
            <person name="Cooke P."/>
            <person name="Costello M."/>
            <person name="D'Aco K."/>
            <person name="Daza R."/>
            <person name="De Haan G."/>
            <person name="DeGray S."/>
            <person name="DeMaso C."/>
            <person name="Dhargay N."/>
            <person name="Dooley K."/>
            <person name="Dooley E."/>
            <person name="Doricent M."/>
            <person name="Dorje P."/>
            <person name="Dorjee K."/>
            <person name="Dupes A."/>
            <person name="Elong R."/>
            <person name="Falk J."/>
            <person name="Farina A."/>
            <person name="Faro S."/>
            <person name="Ferguson D."/>
            <person name="Fisher S."/>
            <person name="Foley C.D."/>
            <person name="Franke A."/>
            <person name="Friedrich D."/>
            <person name="Gadbois L."/>
            <person name="Gearin G."/>
            <person name="Gearin C.R."/>
            <person name="Giannoukos G."/>
            <person name="Goode T."/>
            <person name="Graham J."/>
            <person name="Grandbois E."/>
            <person name="Grewal S."/>
            <person name="Gyaltsen K."/>
            <person name="Hafez N."/>
            <person name="Hagos B."/>
            <person name="Hall J."/>
            <person name="Henson C."/>
            <person name="Hollinger A."/>
            <person name="Honan T."/>
            <person name="Huard M.D."/>
            <person name="Hughes L."/>
            <person name="Hurhula B."/>
            <person name="Husby M.E."/>
            <person name="Kamat A."/>
            <person name="Kanga B."/>
            <person name="Kashin S."/>
            <person name="Khazanovich D."/>
            <person name="Kisner P."/>
            <person name="Lance K."/>
            <person name="Lara M."/>
            <person name="Lee W."/>
            <person name="Lennon N."/>
            <person name="Letendre F."/>
            <person name="LeVine R."/>
            <person name="Lipovsky A."/>
            <person name="Liu X."/>
            <person name="Liu J."/>
            <person name="Liu S."/>
            <person name="Lokyitsang T."/>
            <person name="Lokyitsang Y."/>
            <person name="Lubonja R."/>
            <person name="Lui A."/>
            <person name="MacDonald P."/>
            <person name="Magnisalis V."/>
            <person name="Maru K."/>
            <person name="Matthews C."/>
            <person name="McCusker W."/>
            <person name="McDonough S."/>
            <person name="Mehta T."/>
            <person name="Meldrim J."/>
            <person name="Meneus L."/>
            <person name="Mihai O."/>
            <person name="Mihalev A."/>
            <person name="Mihova T."/>
            <person name="Mittelman R."/>
            <person name="Mlenga V."/>
            <person name="Montmayeur A."/>
            <person name="Mulrain L."/>
            <person name="Navidi A."/>
            <person name="Naylor J."/>
            <person name="Negash T."/>
            <person name="Nguyen T."/>
            <person name="Nguyen N."/>
            <person name="Nicol R."/>
            <person name="Norbu C."/>
            <person name="Norbu N."/>
            <person name="Novod N."/>
            <person name="O'Neill B."/>
            <person name="Osman S."/>
            <person name="Markiewicz E."/>
            <person name="Oyono O.L."/>
            <person name="Patti C."/>
            <person name="Phunkhang P."/>
            <person name="Pierre F."/>
            <person name="Priest M."/>
            <person name="Raghuraman S."/>
            <person name="Rege F."/>
            <person name="Reyes R."/>
            <person name="Rise C."/>
            <person name="Rogov P."/>
            <person name="Ross K."/>
            <person name="Ryan E."/>
            <person name="Settipalli S."/>
            <person name="Shea T."/>
            <person name="Sherpa N."/>
            <person name="Shi L."/>
            <person name="Shih D."/>
            <person name="Sparrow T."/>
            <person name="Spaulding J."/>
            <person name="Stalker J."/>
            <person name="Stange-Thomann N."/>
            <person name="Stavropoulos S."/>
            <person name="Stone C."/>
            <person name="Strader C."/>
            <person name="Tesfaye S."/>
            <person name="Thomson T."/>
            <person name="Thoulutsang Y."/>
            <person name="Thoulutsang D."/>
            <person name="Topham K."/>
            <person name="Topping I."/>
            <person name="Tsamla T."/>
            <person name="Vassiliev H."/>
            <person name="Vo A."/>
            <person name="Wangchuk T."/>
            <person name="Wangdi T."/>
            <person name="Weiand M."/>
            <person name="Wilkinson J."/>
            <person name="Wilson A."/>
            <person name="Yadav S."/>
            <person name="Young G."/>
            <person name="Yu Q."/>
            <person name="Zembek L."/>
            <person name="Zhong D."/>
            <person name="Zimmer A."/>
            <person name="Zwirko Z."/>
            <person name="Jaffe D.B."/>
            <person name="Alvarez P."/>
            <person name="Brockman W."/>
            <person name="Butler J."/>
            <person name="Chin C."/>
            <person name="Gnerre S."/>
            <person name="Grabherr M."/>
            <person name="Kleber M."/>
            <person name="Mauceli E."/>
            <person name="MacCallum I."/>
        </authorList>
    </citation>
    <scope>NUCLEOTIDE SEQUENCE [LARGE SCALE GENOMIC DNA]</scope>
    <source>
        <strain evidence="3">Tucson 15010-1051.87</strain>
    </source>
</reference>
<feature type="compositionally biased region" description="Polar residues" evidence="1">
    <location>
        <begin position="1"/>
        <end position="15"/>
    </location>
</feature>
<evidence type="ECO:0000313" key="3">
    <source>
        <dbReference type="Proteomes" id="UP000008792"/>
    </source>
</evidence>
<keyword evidence="3" id="KW-1185">Reference proteome</keyword>
<dbReference type="AlphaFoldDB" id="A0A0Q9WJZ1"/>
<protein>
    <submittedName>
        <fullName evidence="2">Uncharacterized protein</fullName>
    </submittedName>
</protein>
<dbReference type="Proteomes" id="UP000008792">
    <property type="component" value="Unassembled WGS sequence"/>
</dbReference>
<sequence>MTSNATAKGAQSQHQVEAACSQRRTASTATEVWARHTSKVNPNTLSICQKHDYPDSRYLQV</sequence>
<feature type="region of interest" description="Disordered" evidence="1">
    <location>
        <begin position="1"/>
        <end position="27"/>
    </location>
</feature>
<dbReference type="InParanoid" id="A0A0Q9WJZ1"/>